<feature type="transmembrane region" description="Helical" evidence="1">
    <location>
        <begin position="77"/>
        <end position="96"/>
    </location>
</feature>
<keyword evidence="1" id="KW-1133">Transmembrane helix</keyword>
<name>A0ABX2F1Z6_9PSEU</name>
<organism evidence="2 3">
    <name type="scientific">Kibdelosporangium persicum</name>
    <dbReference type="NCBI Taxonomy" id="2698649"/>
    <lineage>
        <taxon>Bacteria</taxon>
        <taxon>Bacillati</taxon>
        <taxon>Actinomycetota</taxon>
        <taxon>Actinomycetes</taxon>
        <taxon>Pseudonocardiales</taxon>
        <taxon>Pseudonocardiaceae</taxon>
        <taxon>Kibdelosporangium</taxon>
    </lineage>
</organism>
<dbReference type="EMBL" id="JAAATY010000006">
    <property type="protein sequence ID" value="NRN65361.1"/>
    <property type="molecule type" value="Genomic_DNA"/>
</dbReference>
<evidence type="ECO:0000313" key="2">
    <source>
        <dbReference type="EMBL" id="NRN65361.1"/>
    </source>
</evidence>
<keyword evidence="3" id="KW-1185">Reference proteome</keyword>
<sequence length="153" mass="15743">MWTGILRVVVVLCSVVFTIGTALHGFVIIDAGVLARTMELAGSGADPGGFLTGFRVVGAVFVVANAVGLLALRAGNWLFWVVLAVNAGQAAGVVMVPPEMFDAVVETYGWAGVLPSVVTDGGALILVLVMLGRVLAVVRRRSGSAQPTAQPGR</sequence>
<dbReference type="RefSeq" id="WP_173129208.1">
    <property type="nucleotide sequence ID" value="NZ_CBCSGW010000005.1"/>
</dbReference>
<feature type="transmembrane region" description="Helical" evidence="1">
    <location>
        <begin position="108"/>
        <end position="131"/>
    </location>
</feature>
<evidence type="ECO:0000256" key="1">
    <source>
        <dbReference type="SAM" id="Phobius"/>
    </source>
</evidence>
<keyword evidence="1" id="KW-0812">Transmembrane</keyword>
<proteinExistence type="predicted"/>
<feature type="transmembrane region" description="Helical" evidence="1">
    <location>
        <begin position="5"/>
        <end position="29"/>
    </location>
</feature>
<evidence type="ECO:0008006" key="4">
    <source>
        <dbReference type="Google" id="ProtNLM"/>
    </source>
</evidence>
<evidence type="ECO:0000313" key="3">
    <source>
        <dbReference type="Proteomes" id="UP000763557"/>
    </source>
</evidence>
<keyword evidence="1" id="KW-0472">Membrane</keyword>
<protein>
    <recommendedName>
        <fullName evidence="4">DUF4267 domain-containing protein</fullName>
    </recommendedName>
</protein>
<comment type="caution">
    <text evidence="2">The sequence shown here is derived from an EMBL/GenBank/DDBJ whole genome shotgun (WGS) entry which is preliminary data.</text>
</comment>
<feature type="transmembrane region" description="Helical" evidence="1">
    <location>
        <begin position="49"/>
        <end position="70"/>
    </location>
</feature>
<dbReference type="Proteomes" id="UP000763557">
    <property type="component" value="Unassembled WGS sequence"/>
</dbReference>
<gene>
    <name evidence="2" type="ORF">GC106_25720</name>
</gene>
<accession>A0ABX2F1Z6</accession>
<reference evidence="2 3" key="1">
    <citation type="submission" date="2020-01" db="EMBL/GenBank/DDBJ databases">
        <title>Kibdelosporangium persica a novel Actinomycetes from a hot desert in Iran.</title>
        <authorList>
            <person name="Safaei N."/>
            <person name="Zaburannyi N."/>
            <person name="Mueller R."/>
            <person name="Wink J."/>
        </authorList>
    </citation>
    <scope>NUCLEOTIDE SEQUENCE [LARGE SCALE GENOMIC DNA]</scope>
    <source>
        <strain evidence="2 3">4NS15</strain>
    </source>
</reference>